<dbReference type="GO" id="GO:0005634">
    <property type="term" value="C:nucleus"/>
    <property type="evidence" value="ECO:0007669"/>
    <property type="project" value="UniProtKB-SubCell"/>
</dbReference>
<reference evidence="6 7" key="1">
    <citation type="submission" date="2015-01" db="EMBL/GenBank/DDBJ databases">
        <title>The Genome Sequence of Ochroconis gallopava CBS43764.</title>
        <authorList>
            <consortium name="The Broad Institute Genomics Platform"/>
            <person name="Cuomo C."/>
            <person name="de Hoog S."/>
            <person name="Gorbushina A."/>
            <person name="Stielow B."/>
            <person name="Teixiera M."/>
            <person name="Abouelleil A."/>
            <person name="Chapman S.B."/>
            <person name="Priest M."/>
            <person name="Young S.K."/>
            <person name="Wortman J."/>
            <person name="Nusbaum C."/>
            <person name="Birren B."/>
        </authorList>
    </citation>
    <scope>NUCLEOTIDE SEQUENCE [LARGE SCALE GENOMIC DNA]</scope>
    <source>
        <strain evidence="6 7">CBS 43764</strain>
    </source>
</reference>
<dbReference type="Proteomes" id="UP000053259">
    <property type="component" value="Unassembled WGS sequence"/>
</dbReference>
<feature type="region of interest" description="Disordered" evidence="4">
    <location>
        <begin position="908"/>
        <end position="936"/>
    </location>
</feature>
<dbReference type="Gene3D" id="2.30.30.140">
    <property type="match status" value="1"/>
</dbReference>
<feature type="domain" description="BRCT" evidence="5">
    <location>
        <begin position="1150"/>
        <end position="1281"/>
    </location>
</feature>
<feature type="region of interest" description="Disordered" evidence="4">
    <location>
        <begin position="381"/>
        <end position="560"/>
    </location>
</feature>
<dbReference type="Pfam" id="PF18115">
    <property type="entry name" value="Tudor_3"/>
    <property type="match status" value="1"/>
</dbReference>
<dbReference type="EMBL" id="KN847533">
    <property type="protein sequence ID" value="KIW07286.1"/>
    <property type="molecule type" value="Genomic_DNA"/>
</dbReference>
<evidence type="ECO:0000256" key="3">
    <source>
        <dbReference type="ARBA" id="ARBA00023242"/>
    </source>
</evidence>
<dbReference type="InterPro" id="IPR047249">
    <property type="entry name" value="BRCT_p53bp1-like_rpt1"/>
</dbReference>
<dbReference type="PANTHER" id="PTHR15321:SF3">
    <property type="entry name" value="TP53-BINDING PROTEIN 1"/>
    <property type="match status" value="1"/>
</dbReference>
<evidence type="ECO:0000256" key="1">
    <source>
        <dbReference type="ARBA" id="ARBA00004123"/>
    </source>
</evidence>
<sequence>MATVEKIGSPATASSFGGDWVSATPDEHQSEISPNSTYVSPAMASRASIDTLDTQTVRKLRSAWRARQAAQPDSQVDAGYEQPQNVMNRESPPRAEPADSMNAVPLDFSLATQATQRRDSGSQISSAAKGISNKTSPAETFDHARNQERKMHYSFADIGLEAAGGDTQPMTTQEFRDHSDIWTSRVGLDTNTGLLAGECIATVDSEILPSRGHDVDLTKVVEKRPEEDDEFDVSSLTRTDEVSPAAHVRIQAQTAPLFKVPQPKTPGTVARKRNWHDMMSPENHTSSTKRPDSAFKAMLGNTGFPLNMTQLFANTQVGSSPPAGAPPSDTVFDRPSPNAFMQPSSPRAVAISSPVRPLNACAIHNEPLNFYERMEDSQMSRARRRQLEEEERMNHDSETDEMDDGWVERIRQRNTRQRERSAFVKEIQLTAPERSSRSRRTKSLDYLSSERNLQTPAPNVTNIQPISPDESSDLPNIVQGQSVGSTAAGIQVPMTSSKLPRGSHTRNSQQPSPSSSQKSLPPDFPTQLTVAVQDSQGEGHRNPFNSSSAAPLAAPSSALSGNRIAQSQYAAPIHEDHQMLSQRQHNKRLETVKAGDIYGDTLLERDETIPSSPPIEFSEHDHDFDDHLVHEFIEDEPNVDGMHDEHSKENVNIDEEADELPVRRRNPVHTTKCAHAQYVSKTGTIEATQQLTDVQQTRSSLSERLVGTETSNGNHTVVGTDTENYETAASRQVASAGTPIQGIQKSQQELHDSPIKRLQDIATAPLPNRSGESFQSQEIDGLISTIFTDGDKEFMNMTSDGSPSQSTKRLRTYTKKRSVLYEPSLNANISNVSRRDKTDSEEITRAISVAAPAKFVNQSVEQVASHIETPSIPSTDMPFSAKQKELKSEQAVHVARRLATYHRNIARRSPKPKRQRTTDKGQRMTEANARRHVEDAARQNKTIERSVDSNFPLISSAVHDSLAAAQVTHPDTAPSAHRVLALFKGHSLYYYPATYLETVFQDGEKYRVRFYDGTVSVVDPLQVRSLELRIDDCVKVDLNGMRKGTYLIQDFDHISGASYTDAGGHNAVKLVSKTADGTAAPQVPITVSVERIYLTGSMLPAFADRKFLAPIRKIERFATPALHISEPTSPGSRSRRQNVDTRVHGMEQTVTSDLFSNMLFAVTFVNIQTQQKDTIIKSIISRGGSLVDDGFHGIFDYNAAQAASPSKSPARFTTNGGFAREGLRLKPHTQYLGFTAVIADRHCRKEKYLQALALGVPCLHHRWITDCISQSTILHFERYLLPAGDSEFLGGAVHSRLLVPYAPDGNEAALQKVFDRRSVPLRNSTILLAMSSADRQKTYKFLAYAAGAKSVNCAQTLSEAKEILSNGLVCDWVICDSDKTKARDVVFGMSQREGGKKRKKKVGITRSNIGTSVKVVDSEFLVQTLILGALADA</sequence>
<proteinExistence type="predicted"/>
<keyword evidence="3" id="KW-0539">Nucleus</keyword>
<evidence type="ECO:0000256" key="4">
    <source>
        <dbReference type="SAM" id="MobiDB-lite"/>
    </source>
</evidence>
<dbReference type="GO" id="GO:0000077">
    <property type="term" value="P:DNA damage checkpoint signaling"/>
    <property type="evidence" value="ECO:0007669"/>
    <property type="project" value="TreeGrafter"/>
</dbReference>
<dbReference type="SMART" id="SM00292">
    <property type="entry name" value="BRCT"/>
    <property type="match status" value="1"/>
</dbReference>
<feature type="compositionally biased region" description="Polar residues" evidence="4">
    <location>
        <begin position="526"/>
        <end position="536"/>
    </location>
</feature>
<feature type="compositionally biased region" description="Basic and acidic residues" evidence="4">
    <location>
        <begin position="406"/>
        <end position="423"/>
    </location>
</feature>
<dbReference type="CDD" id="cd17724">
    <property type="entry name" value="BRCT_p53bp1_rpt2"/>
    <property type="match status" value="1"/>
</dbReference>
<dbReference type="PANTHER" id="PTHR15321">
    <property type="entry name" value="TUMOR SUPPRESSOR P53-BINDING PROTEIN 1"/>
    <property type="match status" value="1"/>
</dbReference>
<dbReference type="GO" id="GO:0042393">
    <property type="term" value="F:histone binding"/>
    <property type="evidence" value="ECO:0007669"/>
    <property type="project" value="TreeGrafter"/>
</dbReference>
<accession>A0A0D1XWV3</accession>
<evidence type="ECO:0000259" key="5">
    <source>
        <dbReference type="PROSITE" id="PS50172"/>
    </source>
</evidence>
<dbReference type="InterPro" id="IPR047250">
    <property type="entry name" value="BRCT_p53bp1-like_rpt2"/>
</dbReference>
<name>A0A0D1XWV3_9PEZI</name>
<dbReference type="STRING" id="253628.A0A0D1XWV3"/>
<feature type="compositionally biased region" description="Low complexity" evidence="4">
    <location>
        <begin position="546"/>
        <end position="560"/>
    </location>
</feature>
<dbReference type="GO" id="GO:0045944">
    <property type="term" value="P:positive regulation of transcription by RNA polymerase II"/>
    <property type="evidence" value="ECO:0007669"/>
    <property type="project" value="TreeGrafter"/>
</dbReference>
<protein>
    <recommendedName>
        <fullName evidence="5">BRCT domain-containing protein</fullName>
    </recommendedName>
</protein>
<dbReference type="InterPro" id="IPR047252">
    <property type="entry name" value="TP53BP1-like"/>
</dbReference>
<dbReference type="InterPro" id="IPR041297">
    <property type="entry name" value="Crb2_Tudor"/>
</dbReference>
<comment type="subcellular location">
    <subcellularLocation>
        <location evidence="1">Nucleus</location>
    </subcellularLocation>
</comment>
<dbReference type="Gene3D" id="3.40.50.10190">
    <property type="entry name" value="BRCT domain"/>
    <property type="match status" value="1"/>
</dbReference>
<feature type="region of interest" description="Disordered" evidence="4">
    <location>
        <begin position="1"/>
        <end position="41"/>
    </location>
</feature>
<feature type="compositionally biased region" description="Low complexity" evidence="4">
    <location>
        <begin position="508"/>
        <end position="521"/>
    </location>
</feature>
<dbReference type="GeneID" id="27310113"/>
<dbReference type="CDD" id="cd17745">
    <property type="entry name" value="BRCT_p53bp1_rpt1"/>
    <property type="match status" value="1"/>
</dbReference>
<dbReference type="SUPFAM" id="SSF52113">
    <property type="entry name" value="BRCT domain"/>
    <property type="match status" value="1"/>
</dbReference>
<feature type="compositionally biased region" description="Basic and acidic residues" evidence="4">
    <location>
        <begin position="916"/>
        <end position="936"/>
    </location>
</feature>
<gene>
    <name evidence="6" type="ORF">PV09_02140</name>
</gene>
<feature type="region of interest" description="Disordered" evidence="4">
    <location>
        <begin position="62"/>
        <end position="100"/>
    </location>
</feature>
<evidence type="ECO:0000313" key="6">
    <source>
        <dbReference type="EMBL" id="KIW07286.1"/>
    </source>
</evidence>
<dbReference type="PROSITE" id="PS50172">
    <property type="entry name" value="BRCT"/>
    <property type="match status" value="1"/>
</dbReference>
<dbReference type="InterPro" id="IPR001357">
    <property type="entry name" value="BRCT_dom"/>
</dbReference>
<keyword evidence="2" id="KW-0227">DNA damage</keyword>
<dbReference type="VEuPathDB" id="FungiDB:PV09_02140"/>
<dbReference type="OrthoDB" id="129353at2759"/>
<feature type="region of interest" description="Disordered" evidence="4">
    <location>
        <begin position="113"/>
        <end position="139"/>
    </location>
</feature>
<evidence type="ECO:0000256" key="2">
    <source>
        <dbReference type="ARBA" id="ARBA00022763"/>
    </source>
</evidence>
<dbReference type="HOGENOM" id="CLU_254430_0_0_1"/>
<organism evidence="6 7">
    <name type="scientific">Verruconis gallopava</name>
    <dbReference type="NCBI Taxonomy" id="253628"/>
    <lineage>
        <taxon>Eukaryota</taxon>
        <taxon>Fungi</taxon>
        <taxon>Dikarya</taxon>
        <taxon>Ascomycota</taxon>
        <taxon>Pezizomycotina</taxon>
        <taxon>Dothideomycetes</taxon>
        <taxon>Pleosporomycetidae</taxon>
        <taxon>Venturiales</taxon>
        <taxon>Sympoventuriaceae</taxon>
        <taxon>Verruconis</taxon>
    </lineage>
</organism>
<keyword evidence="7" id="KW-1185">Reference proteome</keyword>
<dbReference type="InParanoid" id="A0A0D1XWV3"/>
<feature type="compositionally biased region" description="Polar residues" evidence="4">
    <location>
        <begin position="449"/>
        <end position="465"/>
    </location>
</feature>
<dbReference type="InterPro" id="IPR036420">
    <property type="entry name" value="BRCT_dom_sf"/>
</dbReference>
<evidence type="ECO:0000313" key="7">
    <source>
        <dbReference type="Proteomes" id="UP000053259"/>
    </source>
</evidence>
<dbReference type="RefSeq" id="XP_016217155.1">
    <property type="nucleotide sequence ID" value="XM_016355139.1"/>
</dbReference>
<feature type="compositionally biased region" description="Polar residues" evidence="4">
    <location>
        <begin position="113"/>
        <end position="138"/>
    </location>
</feature>